<keyword evidence="13" id="KW-1185">Reference proteome</keyword>
<dbReference type="FunFam" id="3.10.20.90:FF:000469">
    <property type="entry name" value="Polyubiquitin-C"/>
    <property type="match status" value="1"/>
</dbReference>
<dbReference type="GO" id="GO:0005737">
    <property type="term" value="C:cytoplasm"/>
    <property type="evidence" value="ECO:0007669"/>
    <property type="project" value="UniProtKB-SubCell"/>
</dbReference>
<dbReference type="SUPFAM" id="SSF54236">
    <property type="entry name" value="Ubiquitin-like"/>
    <property type="match status" value="4"/>
</dbReference>
<organism evidence="12 13">
    <name type="scientific">Heracleum sosnowskyi</name>
    <dbReference type="NCBI Taxonomy" id="360622"/>
    <lineage>
        <taxon>Eukaryota</taxon>
        <taxon>Viridiplantae</taxon>
        <taxon>Streptophyta</taxon>
        <taxon>Embryophyta</taxon>
        <taxon>Tracheophyta</taxon>
        <taxon>Spermatophyta</taxon>
        <taxon>Magnoliopsida</taxon>
        <taxon>eudicotyledons</taxon>
        <taxon>Gunneridae</taxon>
        <taxon>Pentapetalae</taxon>
        <taxon>asterids</taxon>
        <taxon>campanulids</taxon>
        <taxon>Apiales</taxon>
        <taxon>Apiaceae</taxon>
        <taxon>Apioideae</taxon>
        <taxon>apioid superclade</taxon>
        <taxon>Tordylieae</taxon>
        <taxon>Tordyliinae</taxon>
        <taxon>Heracleum</taxon>
    </lineage>
</organism>
<feature type="domain" description="Ubiquitin-like" evidence="11">
    <location>
        <begin position="8"/>
        <end position="83"/>
    </location>
</feature>
<evidence type="ECO:0000256" key="1">
    <source>
        <dbReference type="ARBA" id="ARBA00004123"/>
    </source>
</evidence>
<accession>A0AAD8M2C5</accession>
<evidence type="ECO:0000259" key="11">
    <source>
        <dbReference type="PROSITE" id="PS50053"/>
    </source>
</evidence>
<sequence>MLEQIVMMQSFMKTFVGKNITLEVESSVTIDDVKAKILDKEATPQDQQRPLFAGTTLHDGPTVADCSIRKESTHHLVRIPCGGMQIFVKTLTGKTITLEVESSDTIDSVKANIQEKEGIPPHQQRLIFAGKQLKDDCRVADYNIQKQSTLHLVLRLRGGMQIFVRSFTGKTITLEVESFHTIHNVKEKFRDKVGIFPEKKCISPENQKFVFAGKQLEDERTLGYYNIQKESTLHLYLRPSDIQISVKTLTGKIITLSVNDSDTIGDVKVKIQVKEGIPLYFQRLIFASKHLEDGHTIAHYNIHYGSILHLLRPSSSEGKLTNATNVNTDDGTPEEEHVEQSLEGSTEESHSPTSNSVSSISNSASSNSSSLQGTLMKAVSGCRGGAGSLSFLAKETERQKDDSTVRDQNQVRTCTHNAQISSKCVPTINVDRTSSDHGTGIRTSLACSAPKKRRVDDAFVPKQGIRSSDTLIHKPTSSQEPLLNRQILLDQEDTSNISNEVLMSRLSEYVAAAGRRLESQDLMVSTLKKDVHKRDEEISSLKNKLEMTESEVSRLRKILSKVADIVQETGS</sequence>
<feature type="domain" description="Ubiquitin-like" evidence="11">
    <location>
        <begin position="242"/>
        <end position="311"/>
    </location>
</feature>
<dbReference type="Gene3D" id="3.10.20.90">
    <property type="entry name" value="Phosphatidylinositol 3-kinase Catalytic Subunit, Chain A, domain 1"/>
    <property type="match status" value="4"/>
</dbReference>
<dbReference type="InterPro" id="IPR019954">
    <property type="entry name" value="Ubiquitin_CS"/>
</dbReference>
<evidence type="ECO:0000256" key="9">
    <source>
        <dbReference type="SAM" id="Coils"/>
    </source>
</evidence>
<dbReference type="PROSITE" id="PS00299">
    <property type="entry name" value="UBIQUITIN_1"/>
    <property type="match status" value="1"/>
</dbReference>
<evidence type="ECO:0000256" key="5">
    <source>
        <dbReference type="ARBA" id="ARBA00022499"/>
    </source>
</evidence>
<dbReference type="PANTHER" id="PTHR10666">
    <property type="entry name" value="UBIQUITIN"/>
    <property type="match status" value="1"/>
</dbReference>
<dbReference type="InterPro" id="IPR029071">
    <property type="entry name" value="Ubiquitin-like_domsf"/>
</dbReference>
<dbReference type="FunFam" id="3.10.20.90:FF:000428">
    <property type="entry name" value="Polyubiquitin-C"/>
    <property type="match status" value="1"/>
</dbReference>
<keyword evidence="7" id="KW-0832">Ubl conjugation</keyword>
<feature type="domain" description="Ubiquitin-like" evidence="11">
    <location>
        <begin position="84"/>
        <end position="159"/>
    </location>
</feature>
<feature type="compositionally biased region" description="Low complexity" evidence="10">
    <location>
        <begin position="351"/>
        <end position="370"/>
    </location>
</feature>
<evidence type="ECO:0000256" key="3">
    <source>
        <dbReference type="ARBA" id="ARBA00008430"/>
    </source>
</evidence>
<comment type="caution">
    <text evidence="12">The sequence shown here is derived from an EMBL/GenBank/DDBJ whole genome shotgun (WGS) entry which is preliminary data.</text>
</comment>
<evidence type="ECO:0000313" key="13">
    <source>
        <dbReference type="Proteomes" id="UP001237642"/>
    </source>
</evidence>
<keyword evidence="9" id="KW-0175">Coiled coil</keyword>
<dbReference type="PROSITE" id="PS50053">
    <property type="entry name" value="UBIQUITIN_2"/>
    <property type="match status" value="4"/>
</dbReference>
<dbReference type="GO" id="GO:0003729">
    <property type="term" value="F:mRNA binding"/>
    <property type="evidence" value="ECO:0007669"/>
    <property type="project" value="UniProtKB-ARBA"/>
</dbReference>
<feature type="region of interest" description="Disordered" evidence="10">
    <location>
        <begin position="318"/>
        <end position="370"/>
    </location>
</feature>
<comment type="similarity">
    <text evidence="3">Belongs to the ubiquitin family.</text>
</comment>
<feature type="domain" description="Ubiquitin-like" evidence="11">
    <location>
        <begin position="160"/>
        <end position="238"/>
    </location>
</feature>
<reference evidence="12" key="1">
    <citation type="submission" date="2023-02" db="EMBL/GenBank/DDBJ databases">
        <title>Genome of toxic invasive species Heracleum sosnowskyi carries increased number of genes despite the absence of recent whole-genome duplications.</title>
        <authorList>
            <person name="Schelkunov M."/>
            <person name="Shtratnikova V."/>
            <person name="Makarenko M."/>
            <person name="Klepikova A."/>
            <person name="Omelchenko D."/>
            <person name="Novikova G."/>
            <person name="Obukhova E."/>
            <person name="Bogdanov V."/>
            <person name="Penin A."/>
            <person name="Logacheva M."/>
        </authorList>
    </citation>
    <scope>NUCLEOTIDE SEQUENCE</scope>
    <source>
        <strain evidence="12">Hsosn_3</strain>
        <tissue evidence="12">Leaf</tissue>
    </source>
</reference>
<evidence type="ECO:0000256" key="6">
    <source>
        <dbReference type="ARBA" id="ARBA00022737"/>
    </source>
</evidence>
<feature type="coiled-coil region" evidence="9">
    <location>
        <begin position="531"/>
        <end position="558"/>
    </location>
</feature>
<dbReference type="GO" id="GO:0005634">
    <property type="term" value="C:nucleus"/>
    <property type="evidence" value="ECO:0007669"/>
    <property type="project" value="UniProtKB-SubCell"/>
</dbReference>
<dbReference type="InterPro" id="IPR050158">
    <property type="entry name" value="Ubiquitin_ubiquitin-like"/>
</dbReference>
<evidence type="ECO:0000256" key="8">
    <source>
        <dbReference type="ARBA" id="ARBA00023242"/>
    </source>
</evidence>
<dbReference type="InterPro" id="IPR000626">
    <property type="entry name" value="Ubiquitin-like_dom"/>
</dbReference>
<keyword evidence="8" id="KW-0539">Nucleus</keyword>
<name>A0AAD8M2C5_9APIA</name>
<dbReference type="EMBL" id="JAUIZM010000010">
    <property type="protein sequence ID" value="KAK1359355.1"/>
    <property type="molecule type" value="Genomic_DNA"/>
</dbReference>
<evidence type="ECO:0000256" key="4">
    <source>
        <dbReference type="ARBA" id="ARBA00022490"/>
    </source>
</evidence>
<reference evidence="12" key="2">
    <citation type="submission" date="2023-05" db="EMBL/GenBank/DDBJ databases">
        <authorList>
            <person name="Schelkunov M.I."/>
        </authorList>
    </citation>
    <scope>NUCLEOTIDE SEQUENCE</scope>
    <source>
        <strain evidence="12">Hsosn_3</strain>
        <tissue evidence="12">Leaf</tissue>
    </source>
</reference>
<dbReference type="Proteomes" id="UP001237642">
    <property type="component" value="Unassembled WGS sequence"/>
</dbReference>
<comment type="subcellular location">
    <subcellularLocation>
        <location evidence="2">Cytoplasm</location>
    </subcellularLocation>
    <subcellularLocation>
        <location evidence="1">Nucleus</location>
    </subcellularLocation>
</comment>
<gene>
    <name evidence="12" type="ORF">POM88_043829</name>
</gene>
<dbReference type="AlphaFoldDB" id="A0AAD8M2C5"/>
<evidence type="ECO:0000313" key="12">
    <source>
        <dbReference type="EMBL" id="KAK1359355.1"/>
    </source>
</evidence>
<dbReference type="FunFam" id="3.10.20.90:FF:000009">
    <property type="entry name" value="Ubiquitin-60S ribosomal protein"/>
    <property type="match status" value="1"/>
</dbReference>
<evidence type="ECO:0000256" key="7">
    <source>
        <dbReference type="ARBA" id="ARBA00022843"/>
    </source>
</evidence>
<keyword evidence="6" id="KW-0677">Repeat</keyword>
<dbReference type="Pfam" id="PF00240">
    <property type="entry name" value="ubiquitin"/>
    <property type="match status" value="4"/>
</dbReference>
<proteinExistence type="inferred from homology"/>
<protein>
    <recommendedName>
        <fullName evidence="11">Ubiquitin-like domain-containing protein</fullName>
    </recommendedName>
</protein>
<evidence type="ECO:0000256" key="10">
    <source>
        <dbReference type="SAM" id="MobiDB-lite"/>
    </source>
</evidence>
<dbReference type="PRINTS" id="PR00348">
    <property type="entry name" value="UBIQUITIN"/>
</dbReference>
<dbReference type="SMART" id="SM00213">
    <property type="entry name" value="UBQ"/>
    <property type="match status" value="4"/>
</dbReference>
<keyword evidence="4" id="KW-0963">Cytoplasm</keyword>
<feature type="compositionally biased region" description="Polar residues" evidence="10">
    <location>
        <begin position="318"/>
        <end position="330"/>
    </location>
</feature>
<keyword evidence="5" id="KW-1017">Isopeptide bond</keyword>
<evidence type="ECO:0000256" key="2">
    <source>
        <dbReference type="ARBA" id="ARBA00004496"/>
    </source>
</evidence>
<dbReference type="InterPro" id="IPR019956">
    <property type="entry name" value="Ubiquitin_dom"/>
</dbReference>